<dbReference type="PANTHER" id="PTHR43461">
    <property type="entry name" value="TRANSMEMBRANE PROTEIN 256"/>
    <property type="match status" value="1"/>
</dbReference>
<dbReference type="Proteomes" id="UP001347796">
    <property type="component" value="Unassembled WGS sequence"/>
</dbReference>
<dbReference type="InterPro" id="IPR006696">
    <property type="entry name" value="DUF423"/>
</dbReference>
<name>A0AAN8Q179_PATCE</name>
<keyword evidence="4 6" id="KW-1133">Transmembrane helix</keyword>
<feature type="transmembrane region" description="Helical" evidence="6">
    <location>
        <begin position="67"/>
        <end position="88"/>
    </location>
</feature>
<feature type="transmembrane region" description="Helical" evidence="6">
    <location>
        <begin position="95"/>
        <end position="113"/>
    </location>
</feature>
<evidence type="ECO:0000256" key="4">
    <source>
        <dbReference type="ARBA" id="ARBA00022989"/>
    </source>
</evidence>
<gene>
    <name evidence="7" type="ORF">SNE40_000138</name>
</gene>
<evidence type="ECO:0000256" key="2">
    <source>
        <dbReference type="ARBA" id="ARBA00006208"/>
    </source>
</evidence>
<reference evidence="7 8" key="1">
    <citation type="submission" date="2024-01" db="EMBL/GenBank/DDBJ databases">
        <title>The genome of the rayed Mediterranean limpet Patella caerulea (Linnaeus, 1758).</title>
        <authorList>
            <person name="Anh-Thu Weber A."/>
            <person name="Halstead-Nussloch G."/>
        </authorList>
    </citation>
    <scope>NUCLEOTIDE SEQUENCE [LARGE SCALE GENOMIC DNA]</scope>
    <source>
        <strain evidence="7">AATW-2023a</strain>
        <tissue evidence="7">Whole specimen</tissue>
    </source>
</reference>
<dbReference type="GO" id="GO:0016020">
    <property type="term" value="C:membrane"/>
    <property type="evidence" value="ECO:0007669"/>
    <property type="project" value="UniProtKB-SubCell"/>
</dbReference>
<dbReference type="PANTHER" id="PTHR43461:SF1">
    <property type="entry name" value="TRANSMEMBRANE PROTEIN 256"/>
    <property type="match status" value="1"/>
</dbReference>
<evidence type="ECO:0008006" key="9">
    <source>
        <dbReference type="Google" id="ProtNLM"/>
    </source>
</evidence>
<protein>
    <recommendedName>
        <fullName evidence="9">Transmembrane protein 256 homolog</fullName>
    </recommendedName>
</protein>
<accession>A0AAN8Q179</accession>
<keyword evidence="3 6" id="KW-0812">Transmembrane</keyword>
<comment type="subcellular location">
    <subcellularLocation>
        <location evidence="1">Membrane</location>
        <topology evidence="1">Multi-pass membrane protein</topology>
    </subcellularLocation>
</comment>
<evidence type="ECO:0000256" key="3">
    <source>
        <dbReference type="ARBA" id="ARBA00022692"/>
    </source>
</evidence>
<evidence type="ECO:0000313" key="7">
    <source>
        <dbReference type="EMBL" id="KAK6194516.1"/>
    </source>
</evidence>
<evidence type="ECO:0000256" key="5">
    <source>
        <dbReference type="ARBA" id="ARBA00023136"/>
    </source>
</evidence>
<keyword evidence="5 6" id="KW-0472">Membrane</keyword>
<proteinExistence type="inferred from homology"/>
<comment type="similarity">
    <text evidence="2">Belongs to the TMEM256 family.</text>
</comment>
<sequence>MRIPARGFIRIAGLSGATAIAMGAYGAHAFKESEAAEKLKVTYDTGYKMHLVHSVALLAVPLTRRPYLVGSLMTTGLVLFSASCYYHALTGNTRVRWVTPYGGMLLIFAWLAMVV</sequence>
<keyword evidence="8" id="KW-1185">Reference proteome</keyword>
<evidence type="ECO:0000256" key="1">
    <source>
        <dbReference type="ARBA" id="ARBA00004141"/>
    </source>
</evidence>
<dbReference type="AlphaFoldDB" id="A0AAN8Q179"/>
<evidence type="ECO:0000256" key="6">
    <source>
        <dbReference type="SAM" id="Phobius"/>
    </source>
</evidence>
<evidence type="ECO:0000313" key="8">
    <source>
        <dbReference type="Proteomes" id="UP001347796"/>
    </source>
</evidence>
<comment type="caution">
    <text evidence="7">The sequence shown here is derived from an EMBL/GenBank/DDBJ whole genome shotgun (WGS) entry which is preliminary data.</text>
</comment>
<dbReference type="EMBL" id="JAZGQO010000001">
    <property type="protein sequence ID" value="KAK6194516.1"/>
    <property type="molecule type" value="Genomic_DNA"/>
</dbReference>
<organism evidence="7 8">
    <name type="scientific">Patella caerulea</name>
    <name type="common">Rayed Mediterranean limpet</name>
    <dbReference type="NCBI Taxonomy" id="87958"/>
    <lineage>
        <taxon>Eukaryota</taxon>
        <taxon>Metazoa</taxon>
        <taxon>Spiralia</taxon>
        <taxon>Lophotrochozoa</taxon>
        <taxon>Mollusca</taxon>
        <taxon>Gastropoda</taxon>
        <taxon>Patellogastropoda</taxon>
        <taxon>Patelloidea</taxon>
        <taxon>Patellidae</taxon>
        <taxon>Patella</taxon>
    </lineage>
</organism>
<dbReference type="Pfam" id="PF04241">
    <property type="entry name" value="DUF423"/>
    <property type="match status" value="1"/>
</dbReference>